<name>A0A7W4TQP0_KINRA</name>
<dbReference type="EMBL" id="JACHVY010000007">
    <property type="protein sequence ID" value="MBB2903365.1"/>
    <property type="molecule type" value="Genomic_DNA"/>
</dbReference>
<evidence type="ECO:0000256" key="4">
    <source>
        <dbReference type="PROSITE-ProRule" id="PRU00335"/>
    </source>
</evidence>
<dbReference type="InterPro" id="IPR009057">
    <property type="entry name" value="Homeodomain-like_sf"/>
</dbReference>
<keyword evidence="3" id="KW-0804">Transcription</keyword>
<dbReference type="InterPro" id="IPR001647">
    <property type="entry name" value="HTH_TetR"/>
</dbReference>
<dbReference type="SUPFAM" id="SSF48498">
    <property type="entry name" value="Tetracyclin repressor-like, C-terminal domain"/>
    <property type="match status" value="1"/>
</dbReference>
<dbReference type="Gene3D" id="1.10.10.60">
    <property type="entry name" value="Homeodomain-like"/>
    <property type="match status" value="1"/>
</dbReference>
<dbReference type="PANTHER" id="PTHR47506:SF1">
    <property type="entry name" value="HTH-TYPE TRANSCRIPTIONAL REGULATOR YJDC"/>
    <property type="match status" value="1"/>
</dbReference>
<proteinExistence type="predicted"/>
<evidence type="ECO:0000313" key="7">
    <source>
        <dbReference type="Proteomes" id="UP000533269"/>
    </source>
</evidence>
<dbReference type="GO" id="GO:0003677">
    <property type="term" value="F:DNA binding"/>
    <property type="evidence" value="ECO:0007669"/>
    <property type="project" value="UniProtKB-UniRule"/>
</dbReference>
<dbReference type="Pfam" id="PF00440">
    <property type="entry name" value="TetR_N"/>
    <property type="match status" value="1"/>
</dbReference>
<dbReference type="PANTHER" id="PTHR47506">
    <property type="entry name" value="TRANSCRIPTIONAL REGULATORY PROTEIN"/>
    <property type="match status" value="1"/>
</dbReference>
<reference evidence="6 7" key="2">
    <citation type="submission" date="2020-08" db="EMBL/GenBank/DDBJ databases">
        <authorList>
            <person name="Partida-Martinez L."/>
            <person name="Huntemann M."/>
            <person name="Clum A."/>
            <person name="Wang J."/>
            <person name="Palaniappan K."/>
            <person name="Ritter S."/>
            <person name="Chen I.-M."/>
            <person name="Stamatis D."/>
            <person name="Reddy T."/>
            <person name="O'Malley R."/>
            <person name="Daum C."/>
            <person name="Shapiro N."/>
            <person name="Ivanova N."/>
            <person name="Kyrpides N."/>
            <person name="Woyke T."/>
        </authorList>
    </citation>
    <scope>NUCLEOTIDE SEQUENCE [LARGE SCALE GENOMIC DNA]</scope>
    <source>
        <strain evidence="6 7">AS2.23</strain>
    </source>
</reference>
<accession>A0A7W4TQP0</accession>
<sequence length="194" mass="20918">MARTKEFEPAVVLTRATATFWAKGYEYASTQDLMTAMGVGKRSMYDTFGDKHELYLKALRDYIERAEQAQDAAITSAGGGLSAVRALLNSHVQLPADARQLAPTGCFAVNAASERGGSDAQVTDLVQRHFARCVVTIGHLLRQEPRWADAEAIAVHRAANAIHNAWIGLRVLARAGAGPGHMREGVDDLLAAFA</sequence>
<comment type="caution">
    <text evidence="6">The sequence shown here is derived from an EMBL/GenBank/DDBJ whole genome shotgun (WGS) entry which is preliminary data.</text>
</comment>
<dbReference type="RefSeq" id="WP_183392980.1">
    <property type="nucleotide sequence ID" value="NZ_JACHVY010000007.1"/>
</dbReference>
<evidence type="ECO:0000256" key="1">
    <source>
        <dbReference type="ARBA" id="ARBA00023015"/>
    </source>
</evidence>
<reference evidence="6 7" key="1">
    <citation type="submission" date="2020-08" db="EMBL/GenBank/DDBJ databases">
        <title>The Agave Microbiome: Exploring the role of microbial communities in plant adaptations to desert environments.</title>
        <authorList>
            <person name="Partida-Martinez L.P."/>
        </authorList>
    </citation>
    <scope>NUCLEOTIDE SEQUENCE [LARGE SCALE GENOMIC DNA]</scope>
    <source>
        <strain evidence="6 7">AS2.23</strain>
    </source>
</reference>
<feature type="DNA-binding region" description="H-T-H motif" evidence="4">
    <location>
        <begin position="29"/>
        <end position="48"/>
    </location>
</feature>
<gene>
    <name evidence="6" type="ORF">FHR75_004207</name>
</gene>
<dbReference type="InterPro" id="IPR036271">
    <property type="entry name" value="Tet_transcr_reg_TetR-rel_C_sf"/>
</dbReference>
<dbReference type="PROSITE" id="PS50977">
    <property type="entry name" value="HTH_TETR_2"/>
    <property type="match status" value="1"/>
</dbReference>
<evidence type="ECO:0000256" key="2">
    <source>
        <dbReference type="ARBA" id="ARBA00023125"/>
    </source>
</evidence>
<dbReference type="SUPFAM" id="SSF46689">
    <property type="entry name" value="Homeodomain-like"/>
    <property type="match status" value="1"/>
</dbReference>
<evidence type="ECO:0000256" key="3">
    <source>
        <dbReference type="ARBA" id="ARBA00023163"/>
    </source>
</evidence>
<protein>
    <submittedName>
        <fullName evidence="6">TetR/AcrR family transcriptional repressor of nem operon</fullName>
    </submittedName>
</protein>
<evidence type="ECO:0000313" key="6">
    <source>
        <dbReference type="EMBL" id="MBB2903365.1"/>
    </source>
</evidence>
<dbReference type="Proteomes" id="UP000533269">
    <property type="component" value="Unassembled WGS sequence"/>
</dbReference>
<dbReference type="AlphaFoldDB" id="A0A7W4TQP0"/>
<dbReference type="Gene3D" id="1.10.357.10">
    <property type="entry name" value="Tetracycline Repressor, domain 2"/>
    <property type="match status" value="1"/>
</dbReference>
<evidence type="ECO:0000259" key="5">
    <source>
        <dbReference type="PROSITE" id="PS50977"/>
    </source>
</evidence>
<keyword evidence="1" id="KW-0805">Transcription regulation</keyword>
<organism evidence="6 7">
    <name type="scientific">Kineococcus radiotolerans</name>
    <dbReference type="NCBI Taxonomy" id="131568"/>
    <lineage>
        <taxon>Bacteria</taxon>
        <taxon>Bacillati</taxon>
        <taxon>Actinomycetota</taxon>
        <taxon>Actinomycetes</taxon>
        <taxon>Kineosporiales</taxon>
        <taxon>Kineosporiaceae</taxon>
        <taxon>Kineococcus</taxon>
    </lineage>
</organism>
<feature type="domain" description="HTH tetR-type" evidence="5">
    <location>
        <begin position="6"/>
        <end position="66"/>
    </location>
</feature>
<keyword evidence="2 4" id="KW-0238">DNA-binding</keyword>